<accession>A0A2W1LJM0</accession>
<organism evidence="1 2">
    <name type="scientific">Paenibacillus sambharensis</name>
    <dbReference type="NCBI Taxonomy" id="1803190"/>
    <lineage>
        <taxon>Bacteria</taxon>
        <taxon>Bacillati</taxon>
        <taxon>Bacillota</taxon>
        <taxon>Bacilli</taxon>
        <taxon>Bacillales</taxon>
        <taxon>Paenibacillaceae</taxon>
        <taxon>Paenibacillus</taxon>
    </lineage>
</organism>
<dbReference type="RefSeq" id="WP_111146831.1">
    <property type="nucleotide sequence ID" value="NZ_QKRB01000044.1"/>
</dbReference>
<name>A0A2W1LJM0_9BACL</name>
<dbReference type="EMBL" id="QKRB01000044">
    <property type="protein sequence ID" value="PZD95202.1"/>
    <property type="molecule type" value="Genomic_DNA"/>
</dbReference>
<evidence type="ECO:0000313" key="2">
    <source>
        <dbReference type="Proteomes" id="UP000249522"/>
    </source>
</evidence>
<sequence length="67" mass="7450">MQLNKATEVLEALSELANHKQHSLNLLTTLQELMEKAPAALEEVQQAEVDFEQQDKLLTAYERGGAA</sequence>
<comment type="caution">
    <text evidence="1">The sequence shown here is derived from an EMBL/GenBank/DDBJ whole genome shotgun (WGS) entry which is preliminary data.</text>
</comment>
<gene>
    <name evidence="1" type="ORF">DNH61_11625</name>
</gene>
<reference evidence="1 2" key="1">
    <citation type="submission" date="2018-06" db="EMBL/GenBank/DDBJ databases">
        <title>Paenibacillus imtechensis sp. nov.</title>
        <authorList>
            <person name="Pinnaka A.K."/>
            <person name="Singh H."/>
            <person name="Kaur M."/>
        </authorList>
    </citation>
    <scope>NUCLEOTIDE SEQUENCE [LARGE SCALE GENOMIC DNA]</scope>
    <source>
        <strain evidence="1 2">SMB1</strain>
    </source>
</reference>
<dbReference type="Proteomes" id="UP000249522">
    <property type="component" value="Unassembled WGS sequence"/>
</dbReference>
<protein>
    <submittedName>
        <fullName evidence="1">Uncharacterized protein</fullName>
    </submittedName>
</protein>
<evidence type="ECO:0000313" key="1">
    <source>
        <dbReference type="EMBL" id="PZD95202.1"/>
    </source>
</evidence>
<keyword evidence="2" id="KW-1185">Reference proteome</keyword>
<dbReference type="AlphaFoldDB" id="A0A2W1LJM0"/>
<proteinExistence type="predicted"/>